<evidence type="ECO:0000313" key="3">
    <source>
        <dbReference type="Proteomes" id="UP000659654"/>
    </source>
</evidence>
<sequence>MQGKVGRGTRKSRKRATHRVEKSFVFQVPWKSAQARMKTPRNDSSSEVGPGIRQIQMTTATIPIKNDRN</sequence>
<dbReference type="Proteomes" id="UP000582659">
    <property type="component" value="Unassembled WGS sequence"/>
</dbReference>
<name>A0A7I8XDY2_BURXY</name>
<organism evidence="2 3">
    <name type="scientific">Bursaphelenchus xylophilus</name>
    <name type="common">Pinewood nematode worm</name>
    <name type="synonym">Aphelenchoides xylophilus</name>
    <dbReference type="NCBI Taxonomy" id="6326"/>
    <lineage>
        <taxon>Eukaryota</taxon>
        <taxon>Metazoa</taxon>
        <taxon>Ecdysozoa</taxon>
        <taxon>Nematoda</taxon>
        <taxon>Chromadorea</taxon>
        <taxon>Rhabditida</taxon>
        <taxon>Tylenchina</taxon>
        <taxon>Tylenchomorpha</taxon>
        <taxon>Aphelenchoidea</taxon>
        <taxon>Aphelenchoididae</taxon>
        <taxon>Bursaphelenchus</taxon>
    </lineage>
</organism>
<evidence type="ECO:0000256" key="1">
    <source>
        <dbReference type="SAM" id="MobiDB-lite"/>
    </source>
</evidence>
<feature type="region of interest" description="Disordered" evidence="1">
    <location>
        <begin position="1"/>
        <end position="69"/>
    </location>
</feature>
<dbReference type="AlphaFoldDB" id="A0A7I8XDY2"/>
<dbReference type="Proteomes" id="UP000659654">
    <property type="component" value="Unassembled WGS sequence"/>
</dbReference>
<reference evidence="2" key="1">
    <citation type="submission" date="2020-09" db="EMBL/GenBank/DDBJ databases">
        <authorList>
            <person name="Kikuchi T."/>
        </authorList>
    </citation>
    <scope>NUCLEOTIDE SEQUENCE</scope>
    <source>
        <strain evidence="2">Ka4C1</strain>
    </source>
</reference>
<keyword evidence="3" id="KW-1185">Reference proteome</keyword>
<comment type="caution">
    <text evidence="2">The sequence shown here is derived from an EMBL/GenBank/DDBJ whole genome shotgun (WGS) entry which is preliminary data.</text>
</comment>
<evidence type="ECO:0000313" key="2">
    <source>
        <dbReference type="EMBL" id="CAD5224365.1"/>
    </source>
</evidence>
<gene>
    <name evidence="2" type="ORF">BXYJ_LOCUS8007</name>
</gene>
<proteinExistence type="predicted"/>
<protein>
    <submittedName>
        <fullName evidence="2">(pine wood nematode) hypothetical protein</fullName>
    </submittedName>
</protein>
<dbReference type="EMBL" id="CAJFDI010000004">
    <property type="protein sequence ID" value="CAD5224365.1"/>
    <property type="molecule type" value="Genomic_DNA"/>
</dbReference>
<dbReference type="EMBL" id="CAJFCV020000004">
    <property type="protein sequence ID" value="CAG9113126.1"/>
    <property type="molecule type" value="Genomic_DNA"/>
</dbReference>
<accession>A0A7I8XDY2</accession>
<feature type="compositionally biased region" description="Basic residues" evidence="1">
    <location>
        <begin position="7"/>
        <end position="17"/>
    </location>
</feature>